<keyword evidence="3" id="KW-1185">Reference proteome</keyword>
<evidence type="ECO:0000313" key="3">
    <source>
        <dbReference type="Proteomes" id="UP000799766"/>
    </source>
</evidence>
<gene>
    <name evidence="2" type="ORF">BDY21DRAFT_354375</name>
</gene>
<sequence>MQKVYRKVVGIVSVIRHVPSHMHYLFDGRSKGQASPAPESHDSWQRTINSPGPQREAKPSSPPTYIPHQRVLCIRPPRKPLLITTVSTVGTPQPALRPARPQQPHPTRPRGPPHHPRRPDRQPGAKAGSRQRR</sequence>
<reference evidence="2" key="1">
    <citation type="journal article" date="2020" name="Stud. Mycol.">
        <title>101 Dothideomycetes genomes: a test case for predicting lifestyles and emergence of pathogens.</title>
        <authorList>
            <person name="Haridas S."/>
            <person name="Albert R."/>
            <person name="Binder M."/>
            <person name="Bloem J."/>
            <person name="Labutti K."/>
            <person name="Salamov A."/>
            <person name="Andreopoulos B."/>
            <person name="Baker S."/>
            <person name="Barry K."/>
            <person name="Bills G."/>
            <person name="Bluhm B."/>
            <person name="Cannon C."/>
            <person name="Castanera R."/>
            <person name="Culley D."/>
            <person name="Daum C."/>
            <person name="Ezra D."/>
            <person name="Gonzalez J."/>
            <person name="Henrissat B."/>
            <person name="Kuo A."/>
            <person name="Liang C."/>
            <person name="Lipzen A."/>
            <person name="Lutzoni F."/>
            <person name="Magnuson J."/>
            <person name="Mondo S."/>
            <person name="Nolan M."/>
            <person name="Ohm R."/>
            <person name="Pangilinan J."/>
            <person name="Park H.-J."/>
            <person name="Ramirez L."/>
            <person name="Alfaro M."/>
            <person name="Sun H."/>
            <person name="Tritt A."/>
            <person name="Yoshinaga Y."/>
            <person name="Zwiers L.-H."/>
            <person name="Turgeon B."/>
            <person name="Goodwin S."/>
            <person name="Spatafora J."/>
            <person name="Crous P."/>
            <person name="Grigoriev I."/>
        </authorList>
    </citation>
    <scope>NUCLEOTIDE SEQUENCE</scope>
    <source>
        <strain evidence="2">ATCC 16933</strain>
    </source>
</reference>
<feature type="compositionally biased region" description="Basic residues" evidence="1">
    <location>
        <begin position="107"/>
        <end position="118"/>
    </location>
</feature>
<proteinExistence type="predicted"/>
<feature type="region of interest" description="Disordered" evidence="1">
    <location>
        <begin position="83"/>
        <end position="133"/>
    </location>
</feature>
<protein>
    <submittedName>
        <fullName evidence="2">Uncharacterized protein</fullName>
    </submittedName>
</protein>
<name>A0A6A6NQ96_9PEZI</name>
<dbReference type="EMBL" id="MU001694">
    <property type="protein sequence ID" value="KAF2453869.1"/>
    <property type="molecule type" value="Genomic_DNA"/>
</dbReference>
<evidence type="ECO:0000256" key="1">
    <source>
        <dbReference type="SAM" id="MobiDB-lite"/>
    </source>
</evidence>
<evidence type="ECO:0000313" key="2">
    <source>
        <dbReference type="EMBL" id="KAF2453869.1"/>
    </source>
</evidence>
<accession>A0A6A6NQ96</accession>
<dbReference type="AlphaFoldDB" id="A0A6A6NQ96"/>
<organism evidence="2 3">
    <name type="scientific">Lineolata rhizophorae</name>
    <dbReference type="NCBI Taxonomy" id="578093"/>
    <lineage>
        <taxon>Eukaryota</taxon>
        <taxon>Fungi</taxon>
        <taxon>Dikarya</taxon>
        <taxon>Ascomycota</taxon>
        <taxon>Pezizomycotina</taxon>
        <taxon>Dothideomycetes</taxon>
        <taxon>Dothideomycetes incertae sedis</taxon>
        <taxon>Lineolatales</taxon>
        <taxon>Lineolataceae</taxon>
        <taxon>Lineolata</taxon>
    </lineage>
</organism>
<feature type="region of interest" description="Disordered" evidence="1">
    <location>
        <begin position="26"/>
        <end position="68"/>
    </location>
</feature>
<dbReference type="Proteomes" id="UP000799766">
    <property type="component" value="Unassembled WGS sequence"/>
</dbReference>